<evidence type="ECO:0000256" key="1">
    <source>
        <dbReference type="SAM" id="Phobius"/>
    </source>
</evidence>
<organism evidence="3 4">
    <name type="scientific">Colletotrichum trifolii</name>
    <dbReference type="NCBI Taxonomy" id="5466"/>
    <lineage>
        <taxon>Eukaryota</taxon>
        <taxon>Fungi</taxon>
        <taxon>Dikarya</taxon>
        <taxon>Ascomycota</taxon>
        <taxon>Pezizomycotina</taxon>
        <taxon>Sordariomycetes</taxon>
        <taxon>Hypocreomycetidae</taxon>
        <taxon>Glomerellales</taxon>
        <taxon>Glomerellaceae</taxon>
        <taxon>Colletotrichum</taxon>
        <taxon>Colletotrichum orbiculare species complex</taxon>
    </lineage>
</organism>
<dbReference type="PANTHER" id="PTHR43139:SF65">
    <property type="entry name" value="HYDROLASE FAMILY PROTEIN, PUTATIVE (AFU_ORTHOLOGUE AFUA_6G07060)-RELATED"/>
    <property type="match status" value="1"/>
</dbReference>
<dbReference type="Gene3D" id="3.40.50.1820">
    <property type="entry name" value="alpha/beta hydrolase"/>
    <property type="match status" value="1"/>
</dbReference>
<keyword evidence="4" id="KW-1185">Reference proteome</keyword>
<evidence type="ECO:0000313" key="3">
    <source>
        <dbReference type="EMBL" id="TDZ54856.1"/>
    </source>
</evidence>
<dbReference type="STRING" id="5466.A0A4R8RDI2"/>
<dbReference type="SUPFAM" id="SSF53474">
    <property type="entry name" value="alpha/beta-Hydrolases"/>
    <property type="match status" value="1"/>
</dbReference>
<dbReference type="AlphaFoldDB" id="A0A4R8RDI2"/>
<name>A0A4R8RDI2_COLTR</name>
<dbReference type="EMBL" id="RYZW01000052">
    <property type="protein sequence ID" value="TDZ54856.1"/>
    <property type="molecule type" value="Genomic_DNA"/>
</dbReference>
<sequence length="386" mass="42123">MDPLLSPEPRTAVIVATTVVTTLSLLSLARFALYPRWASAIPSPLQTTMSTLTHDEIKHLQYRPDHFPGARDVDTPYGSIRVYEWGPQSGPKVLLVHGISTSCMTLGPLANALVARGCRVMLFDLFGRGYSDGVGDLPHDARLYTTQIFLALASSPLPWTGTAAIRGVIGYSLGGGVAASFAAAFPDLLRSLVLLAPAGLIRADNFGAAARLTFRSGLVPTRILAAIARKRLEKPLAAKRVNAVGDEEDPAEVIADMAAAEFSSPGGEQKEDKIEKRVKEYVPWMVTHHDGFVPAFMSCVRYAPLTAQHEVWRKLAGRKKQTVAVFLGRADEIINMQHYTEDGLPLLGGEENVCWKILPGGHDFVMTKTNEIMKELDAFWEMEVEA</sequence>
<gene>
    <name evidence="3" type="ORF">CTRI78_v005972</name>
</gene>
<dbReference type="InterPro" id="IPR029058">
    <property type="entry name" value="AB_hydrolase_fold"/>
</dbReference>
<dbReference type="Pfam" id="PF12146">
    <property type="entry name" value="Hydrolase_4"/>
    <property type="match status" value="1"/>
</dbReference>
<keyword evidence="1" id="KW-1133">Transmembrane helix</keyword>
<feature type="domain" description="Serine aminopeptidase S33" evidence="2">
    <location>
        <begin position="92"/>
        <end position="220"/>
    </location>
</feature>
<dbReference type="Proteomes" id="UP000295703">
    <property type="component" value="Unassembled WGS sequence"/>
</dbReference>
<dbReference type="GO" id="GO:0005783">
    <property type="term" value="C:endoplasmic reticulum"/>
    <property type="evidence" value="ECO:0007669"/>
    <property type="project" value="TreeGrafter"/>
</dbReference>
<accession>A0A4R8RDI2</accession>
<keyword evidence="1" id="KW-0812">Transmembrane</keyword>
<dbReference type="PRINTS" id="PR00111">
    <property type="entry name" value="ABHYDROLASE"/>
</dbReference>
<evidence type="ECO:0000313" key="4">
    <source>
        <dbReference type="Proteomes" id="UP000295703"/>
    </source>
</evidence>
<dbReference type="InterPro" id="IPR000073">
    <property type="entry name" value="AB_hydrolase_1"/>
</dbReference>
<dbReference type="InterPro" id="IPR052370">
    <property type="entry name" value="Meta-cleavage_hydrolase"/>
</dbReference>
<keyword evidence="1" id="KW-0472">Membrane</keyword>
<protein>
    <submittedName>
        <fullName evidence="3">Serine hydrolase-like protein</fullName>
    </submittedName>
</protein>
<proteinExistence type="predicted"/>
<feature type="transmembrane region" description="Helical" evidence="1">
    <location>
        <begin position="12"/>
        <end position="33"/>
    </location>
</feature>
<dbReference type="PANTHER" id="PTHR43139">
    <property type="entry name" value="SI:DKEY-122A22.2"/>
    <property type="match status" value="1"/>
</dbReference>
<dbReference type="GO" id="GO:0016787">
    <property type="term" value="F:hydrolase activity"/>
    <property type="evidence" value="ECO:0007669"/>
    <property type="project" value="UniProtKB-KW"/>
</dbReference>
<comment type="caution">
    <text evidence="3">The sequence shown here is derived from an EMBL/GenBank/DDBJ whole genome shotgun (WGS) entry which is preliminary data.</text>
</comment>
<keyword evidence="3" id="KW-0378">Hydrolase</keyword>
<dbReference type="InterPro" id="IPR022742">
    <property type="entry name" value="Hydrolase_4"/>
</dbReference>
<reference evidence="3 4" key="1">
    <citation type="submission" date="2018-12" db="EMBL/GenBank/DDBJ databases">
        <title>Genome sequence and assembly of Colletotrichum trifolii.</title>
        <authorList>
            <person name="Gan P."/>
            <person name="Shirasu K."/>
        </authorList>
    </citation>
    <scope>NUCLEOTIDE SEQUENCE [LARGE SCALE GENOMIC DNA]</scope>
    <source>
        <strain evidence="3 4">543-2</strain>
    </source>
</reference>
<evidence type="ECO:0000259" key="2">
    <source>
        <dbReference type="Pfam" id="PF12146"/>
    </source>
</evidence>